<dbReference type="GO" id="GO:0005524">
    <property type="term" value="F:ATP binding"/>
    <property type="evidence" value="ECO:0007669"/>
    <property type="project" value="UniProtKB-KW"/>
</dbReference>
<evidence type="ECO:0000256" key="10">
    <source>
        <dbReference type="ARBA" id="ARBA00023277"/>
    </source>
</evidence>
<evidence type="ECO:0000256" key="4">
    <source>
        <dbReference type="ARBA" id="ARBA00022723"/>
    </source>
</evidence>
<keyword evidence="3" id="KW-0808">Transferase</keyword>
<name>A7RWV0_NEMVE</name>
<keyword evidence="13" id="KW-0812">Transmembrane</keyword>
<dbReference type="FunFam" id="3.30.420.40:FF:000136">
    <property type="entry name" value="Putative fructokinase"/>
    <property type="match status" value="1"/>
</dbReference>
<dbReference type="FunFam" id="3.30.420.40:FF:000153">
    <property type="entry name" value="Putative fructokinase"/>
    <property type="match status" value="1"/>
</dbReference>
<dbReference type="InParanoid" id="A7RWV0"/>
<keyword evidence="7" id="KW-0862">Zinc</keyword>
<dbReference type="InterPro" id="IPR000600">
    <property type="entry name" value="ROK"/>
</dbReference>
<reference evidence="14 15" key="1">
    <citation type="journal article" date="2007" name="Science">
        <title>Sea anemone genome reveals ancestral eumetazoan gene repertoire and genomic organization.</title>
        <authorList>
            <person name="Putnam N.H."/>
            <person name="Srivastava M."/>
            <person name="Hellsten U."/>
            <person name="Dirks B."/>
            <person name="Chapman J."/>
            <person name="Salamov A."/>
            <person name="Terry A."/>
            <person name="Shapiro H."/>
            <person name="Lindquist E."/>
            <person name="Kapitonov V.V."/>
            <person name="Jurka J."/>
            <person name="Genikhovich G."/>
            <person name="Grigoriev I.V."/>
            <person name="Lucas S.M."/>
            <person name="Steele R.E."/>
            <person name="Finnerty J.R."/>
            <person name="Technau U."/>
            <person name="Martindale M.Q."/>
            <person name="Rokhsar D.S."/>
        </authorList>
    </citation>
    <scope>NUCLEOTIDE SEQUENCE [LARGE SCALE GENOMIC DNA]</scope>
    <source>
        <strain evidence="15">CH2 X CH6</strain>
    </source>
</reference>
<evidence type="ECO:0000256" key="8">
    <source>
        <dbReference type="ARBA" id="ARBA00022840"/>
    </source>
</evidence>
<evidence type="ECO:0000256" key="3">
    <source>
        <dbReference type="ARBA" id="ARBA00022679"/>
    </source>
</evidence>
<sequence>MSRYIAGVELGGTSCVAAIAEISNPTTIVHHFEVSTTEYTSTLGALTEYLSAQLKEFNIESYAALGIASFGPVDLKPDSKTYGYITSTPKPGWKYVEIVGVFKRTLKEGTPIAFDTDVNAPALAEMAAALNTKTIPIPLPTVIYITVGTGVGVGVTVEGSPVHGLLHPEGGHIIVPRMQGDEYPGCCAYGHECCVEGMIDSQAIAERVNVHRHDLHTIDDNNPVWKVVGYYLGALCLNITYLLSPNLIILGGGIMKRRILYTETRHWFKELLKEYLDSPQFKTDQGLASYIKEPFHGSKAGIVGALELARHKC</sequence>
<evidence type="ECO:0000256" key="1">
    <source>
        <dbReference type="ARBA" id="ARBA00001946"/>
    </source>
</evidence>
<dbReference type="AlphaFoldDB" id="A7RWV0"/>
<keyword evidence="13" id="KW-0472">Membrane</keyword>
<evidence type="ECO:0000256" key="6">
    <source>
        <dbReference type="ARBA" id="ARBA00022777"/>
    </source>
</evidence>
<dbReference type="SUPFAM" id="SSF53067">
    <property type="entry name" value="Actin-like ATPase domain"/>
    <property type="match status" value="1"/>
</dbReference>
<dbReference type="Gene3D" id="3.30.420.40">
    <property type="match status" value="2"/>
</dbReference>
<dbReference type="CDD" id="cd24067">
    <property type="entry name" value="ASKHA_NBD_ROK_BsFRK-like"/>
    <property type="match status" value="1"/>
</dbReference>
<dbReference type="GO" id="GO:0008865">
    <property type="term" value="F:fructokinase activity"/>
    <property type="evidence" value="ECO:0007669"/>
    <property type="project" value="UniProtKB-EC"/>
</dbReference>
<evidence type="ECO:0000256" key="13">
    <source>
        <dbReference type="SAM" id="Phobius"/>
    </source>
</evidence>
<keyword evidence="5" id="KW-0547">Nucleotide-binding</keyword>
<dbReference type="PhylomeDB" id="A7RWV0"/>
<dbReference type="PANTHER" id="PTHR42742:SF3">
    <property type="entry name" value="FRUCTOKINASE"/>
    <property type="match status" value="1"/>
</dbReference>
<dbReference type="PANTHER" id="PTHR42742">
    <property type="entry name" value="TRANSCRIPTIONAL REPRESSOR MPRA"/>
    <property type="match status" value="1"/>
</dbReference>
<evidence type="ECO:0000256" key="9">
    <source>
        <dbReference type="ARBA" id="ARBA00022842"/>
    </source>
</evidence>
<dbReference type="KEGG" id="nve:5515999"/>
<evidence type="ECO:0000256" key="12">
    <source>
        <dbReference type="ARBA" id="ARBA00048451"/>
    </source>
</evidence>
<comment type="cofactor">
    <cofactor evidence="1">
        <name>Mg(2+)</name>
        <dbReference type="ChEBI" id="CHEBI:18420"/>
    </cofactor>
</comment>
<comment type="similarity">
    <text evidence="2">Belongs to the ROK (NagC/XylR) family.</text>
</comment>
<evidence type="ECO:0000313" key="14">
    <source>
        <dbReference type="EMBL" id="EDO44087.1"/>
    </source>
</evidence>
<dbReference type="eggNOG" id="ENOG502QRD3">
    <property type="taxonomic scope" value="Eukaryota"/>
</dbReference>
<keyword evidence="10" id="KW-0119">Carbohydrate metabolism</keyword>
<dbReference type="OMA" id="DIQAYYI"/>
<dbReference type="InterPro" id="IPR049874">
    <property type="entry name" value="ROK_cs"/>
</dbReference>
<evidence type="ECO:0000256" key="7">
    <source>
        <dbReference type="ARBA" id="ARBA00022833"/>
    </source>
</evidence>
<proteinExistence type="inferred from homology"/>
<keyword evidence="13" id="KW-1133">Transmembrane helix</keyword>
<keyword evidence="4" id="KW-0479">Metal-binding</keyword>
<protein>
    <recommendedName>
        <fullName evidence="11">fructokinase</fullName>
        <ecNumber evidence="11">2.7.1.4</ecNumber>
    </recommendedName>
</protein>
<keyword evidence="9" id="KW-0460">Magnesium</keyword>
<dbReference type="STRING" id="45351.A7RWV0"/>
<organism evidence="14 15">
    <name type="scientific">Nematostella vectensis</name>
    <name type="common">Starlet sea anemone</name>
    <dbReference type="NCBI Taxonomy" id="45351"/>
    <lineage>
        <taxon>Eukaryota</taxon>
        <taxon>Metazoa</taxon>
        <taxon>Cnidaria</taxon>
        <taxon>Anthozoa</taxon>
        <taxon>Hexacorallia</taxon>
        <taxon>Actiniaria</taxon>
        <taxon>Edwardsiidae</taxon>
        <taxon>Nematostella</taxon>
    </lineage>
</organism>
<keyword evidence="6" id="KW-0418">Kinase</keyword>
<dbReference type="InterPro" id="IPR043129">
    <property type="entry name" value="ATPase_NBD"/>
</dbReference>
<feature type="transmembrane region" description="Helical" evidence="13">
    <location>
        <begin position="228"/>
        <end position="250"/>
    </location>
</feature>
<evidence type="ECO:0000256" key="11">
    <source>
        <dbReference type="ARBA" id="ARBA00038887"/>
    </source>
</evidence>
<dbReference type="InterPro" id="IPR051804">
    <property type="entry name" value="Carb_Metab_Reg_Kinase/Isom"/>
</dbReference>
<keyword evidence="15" id="KW-1185">Reference proteome</keyword>
<evidence type="ECO:0000256" key="2">
    <source>
        <dbReference type="ARBA" id="ARBA00006479"/>
    </source>
</evidence>
<dbReference type="Pfam" id="PF00480">
    <property type="entry name" value="ROK"/>
    <property type="match status" value="1"/>
</dbReference>
<evidence type="ECO:0000256" key="5">
    <source>
        <dbReference type="ARBA" id="ARBA00022741"/>
    </source>
</evidence>
<dbReference type="Proteomes" id="UP000001593">
    <property type="component" value="Unassembled WGS sequence"/>
</dbReference>
<gene>
    <name evidence="14" type="ORF">NEMVEDRAFT_v1g241240</name>
</gene>
<dbReference type="PROSITE" id="PS01125">
    <property type="entry name" value="ROK"/>
    <property type="match status" value="1"/>
</dbReference>
<dbReference type="HOGENOM" id="CLU_036604_3_0_1"/>
<keyword evidence="8" id="KW-0067">ATP-binding</keyword>
<dbReference type="OrthoDB" id="10260668at2759"/>
<accession>A7RWV0</accession>
<dbReference type="GO" id="GO:0046872">
    <property type="term" value="F:metal ion binding"/>
    <property type="evidence" value="ECO:0007669"/>
    <property type="project" value="UniProtKB-KW"/>
</dbReference>
<dbReference type="EMBL" id="DS469548">
    <property type="protein sequence ID" value="EDO44087.1"/>
    <property type="molecule type" value="Genomic_DNA"/>
</dbReference>
<comment type="catalytic activity">
    <reaction evidence="12">
        <text>D-fructose + ATP = D-fructose 6-phosphate + ADP + H(+)</text>
        <dbReference type="Rhea" id="RHEA:16125"/>
        <dbReference type="ChEBI" id="CHEBI:15378"/>
        <dbReference type="ChEBI" id="CHEBI:30616"/>
        <dbReference type="ChEBI" id="CHEBI:37721"/>
        <dbReference type="ChEBI" id="CHEBI:61527"/>
        <dbReference type="ChEBI" id="CHEBI:456216"/>
        <dbReference type="EC" id="2.7.1.4"/>
    </reaction>
</comment>
<evidence type="ECO:0000313" key="15">
    <source>
        <dbReference type="Proteomes" id="UP000001593"/>
    </source>
</evidence>
<dbReference type="EC" id="2.7.1.4" evidence="11"/>